<comment type="caution">
    <text evidence="19">The sequence shown here is derived from an EMBL/GenBank/DDBJ whole genome shotgun (WGS) entry which is preliminary data.</text>
</comment>
<dbReference type="EC" id="2.7.11.1" evidence="3"/>
<dbReference type="InterPro" id="IPR000253">
    <property type="entry name" value="FHA_dom"/>
</dbReference>
<dbReference type="SUPFAM" id="SSF56112">
    <property type="entry name" value="Protein kinase-like (PK-like)"/>
    <property type="match status" value="1"/>
</dbReference>
<evidence type="ECO:0000256" key="5">
    <source>
        <dbReference type="ARBA" id="ARBA00022527"/>
    </source>
</evidence>
<feature type="binding site" evidence="15">
    <location>
        <position position="235"/>
    </location>
    <ligand>
        <name>ATP</name>
        <dbReference type="ChEBI" id="CHEBI:30616"/>
    </ligand>
</feature>
<feature type="domain" description="Protein kinase" evidence="18">
    <location>
        <begin position="206"/>
        <end position="466"/>
    </location>
</feature>
<evidence type="ECO:0000256" key="3">
    <source>
        <dbReference type="ARBA" id="ARBA00012513"/>
    </source>
</evidence>
<dbReference type="CDD" id="cd00060">
    <property type="entry name" value="FHA"/>
    <property type="match status" value="1"/>
</dbReference>
<dbReference type="GO" id="GO:0010506">
    <property type="term" value="P:regulation of autophagy"/>
    <property type="evidence" value="ECO:0007669"/>
    <property type="project" value="InterPro"/>
</dbReference>
<evidence type="ECO:0000313" key="19">
    <source>
        <dbReference type="EMBL" id="KAJ4309478.1"/>
    </source>
</evidence>
<name>A0A9W8W301_9HYPO</name>
<dbReference type="PROSITE" id="PS00107">
    <property type="entry name" value="PROTEIN_KINASE_ATP"/>
    <property type="match status" value="1"/>
</dbReference>
<dbReference type="PROSITE" id="PS00108">
    <property type="entry name" value="PROTEIN_KINASE_ST"/>
    <property type="match status" value="1"/>
</dbReference>
<dbReference type="GO" id="GO:0005524">
    <property type="term" value="F:ATP binding"/>
    <property type="evidence" value="ECO:0007669"/>
    <property type="project" value="UniProtKB-UniRule"/>
</dbReference>
<comment type="catalytic activity">
    <reaction evidence="13">
        <text>L-threonyl-[protein] + ATP = O-phospho-L-threonyl-[protein] + ADP + H(+)</text>
        <dbReference type="Rhea" id="RHEA:46608"/>
        <dbReference type="Rhea" id="RHEA-COMP:11060"/>
        <dbReference type="Rhea" id="RHEA-COMP:11605"/>
        <dbReference type="ChEBI" id="CHEBI:15378"/>
        <dbReference type="ChEBI" id="CHEBI:30013"/>
        <dbReference type="ChEBI" id="CHEBI:30616"/>
        <dbReference type="ChEBI" id="CHEBI:61977"/>
        <dbReference type="ChEBI" id="CHEBI:456216"/>
        <dbReference type="EC" id="2.7.11.1"/>
    </reaction>
</comment>
<keyword evidence="7 15" id="KW-0547">Nucleotide-binding</keyword>
<keyword evidence="20" id="KW-1185">Reference proteome</keyword>
<evidence type="ECO:0000256" key="16">
    <source>
        <dbReference type="RuleBase" id="RU000304"/>
    </source>
</evidence>
<evidence type="ECO:0000313" key="20">
    <source>
        <dbReference type="Proteomes" id="UP001140502"/>
    </source>
</evidence>
<dbReference type="InterPro" id="IPR008271">
    <property type="entry name" value="Ser/Thr_kinase_AS"/>
</dbReference>
<evidence type="ECO:0000256" key="6">
    <source>
        <dbReference type="ARBA" id="ARBA00022679"/>
    </source>
</evidence>
<evidence type="ECO:0000256" key="4">
    <source>
        <dbReference type="ARBA" id="ARBA00022448"/>
    </source>
</evidence>
<keyword evidence="8" id="KW-0418">Kinase</keyword>
<dbReference type="InterPro" id="IPR011009">
    <property type="entry name" value="Kinase-like_dom_sf"/>
</dbReference>
<proteinExistence type="inferred from homology"/>
<keyword evidence="10" id="KW-0653">Protein transport</keyword>
<dbReference type="GO" id="GO:0015031">
    <property type="term" value="P:protein transport"/>
    <property type="evidence" value="ECO:0007669"/>
    <property type="project" value="UniProtKB-KW"/>
</dbReference>
<dbReference type="PROSITE" id="PS50011">
    <property type="entry name" value="PROTEIN_KINASE_DOM"/>
    <property type="match status" value="1"/>
</dbReference>
<dbReference type="GO" id="GO:0034727">
    <property type="term" value="P:piecemeal microautophagy of the nucleus"/>
    <property type="evidence" value="ECO:0007669"/>
    <property type="project" value="TreeGrafter"/>
</dbReference>
<protein>
    <recommendedName>
        <fullName evidence="3">non-specific serine/threonine protein kinase</fullName>
        <ecNumber evidence="3">2.7.11.1</ecNumber>
    </recommendedName>
    <alternativeName>
        <fullName evidence="12">Autophagy-related protein 1</fullName>
    </alternativeName>
</protein>
<evidence type="ECO:0000256" key="9">
    <source>
        <dbReference type="ARBA" id="ARBA00022840"/>
    </source>
</evidence>
<keyword evidence="6" id="KW-0808">Transferase</keyword>
<dbReference type="PANTHER" id="PTHR24348">
    <property type="entry name" value="SERINE/THREONINE-PROTEIN KINASE UNC-51-RELATED"/>
    <property type="match status" value="1"/>
</dbReference>
<dbReference type="SMART" id="SM00220">
    <property type="entry name" value="S_TKc"/>
    <property type="match status" value="1"/>
</dbReference>
<dbReference type="Gene3D" id="2.60.200.20">
    <property type="match status" value="1"/>
</dbReference>
<evidence type="ECO:0000256" key="11">
    <source>
        <dbReference type="ARBA" id="ARBA00023006"/>
    </source>
</evidence>
<evidence type="ECO:0000259" key="18">
    <source>
        <dbReference type="PROSITE" id="PS50011"/>
    </source>
</evidence>
<evidence type="ECO:0000256" key="8">
    <source>
        <dbReference type="ARBA" id="ARBA00022777"/>
    </source>
</evidence>
<comment type="subcellular location">
    <subcellularLocation>
        <location evidence="1">Preautophagosomal structure membrane</location>
        <topology evidence="1">Peripheral membrane protein</topology>
    </subcellularLocation>
</comment>
<dbReference type="Gene3D" id="1.10.510.10">
    <property type="entry name" value="Transferase(Phosphotransferase) domain 1"/>
    <property type="match status" value="1"/>
</dbReference>
<dbReference type="GO" id="GO:0034045">
    <property type="term" value="C:phagophore assembly site membrane"/>
    <property type="evidence" value="ECO:0007669"/>
    <property type="project" value="UniProtKB-SubCell"/>
</dbReference>
<keyword evidence="5 16" id="KW-0723">Serine/threonine-protein kinase</keyword>
<reference evidence="19" key="1">
    <citation type="submission" date="2022-10" db="EMBL/GenBank/DDBJ databases">
        <title>Tapping the CABI collections for fungal endophytes: first genome assemblies for Collariella, Neodidymelliopsis, Ascochyta clinopodiicola, Didymella pomorum, Didymosphaeria variabile, Neocosmospora piperis and Neocucurbitaria cava.</title>
        <authorList>
            <person name="Hill R."/>
        </authorList>
    </citation>
    <scope>NUCLEOTIDE SEQUENCE</scope>
    <source>
        <strain evidence="19">IMI 366586</strain>
    </source>
</reference>
<evidence type="ECO:0000256" key="14">
    <source>
        <dbReference type="ARBA" id="ARBA00048679"/>
    </source>
</evidence>
<comment type="similarity">
    <text evidence="2">Belongs to the protein kinase superfamily. CAMK Ser/Thr protein kinase family. CHEK2 subfamily.</text>
</comment>
<dbReference type="GO" id="GO:0061709">
    <property type="term" value="P:reticulophagy"/>
    <property type="evidence" value="ECO:0007669"/>
    <property type="project" value="TreeGrafter"/>
</dbReference>
<evidence type="ECO:0000256" key="12">
    <source>
        <dbReference type="ARBA" id="ARBA00030237"/>
    </source>
</evidence>
<dbReference type="InterPro" id="IPR017441">
    <property type="entry name" value="Protein_kinase_ATP_BS"/>
</dbReference>
<dbReference type="Proteomes" id="UP001140502">
    <property type="component" value="Unassembled WGS sequence"/>
</dbReference>
<dbReference type="AlphaFoldDB" id="A0A9W8W301"/>
<dbReference type="Pfam" id="PF00498">
    <property type="entry name" value="FHA"/>
    <property type="match status" value="1"/>
</dbReference>
<evidence type="ECO:0000256" key="10">
    <source>
        <dbReference type="ARBA" id="ARBA00022927"/>
    </source>
</evidence>
<evidence type="ECO:0000256" key="15">
    <source>
        <dbReference type="PROSITE-ProRule" id="PRU10141"/>
    </source>
</evidence>
<dbReference type="PANTHER" id="PTHR24348:SF22">
    <property type="entry name" value="NON-SPECIFIC SERINE_THREONINE PROTEIN KINASE"/>
    <property type="match status" value="1"/>
</dbReference>
<dbReference type="CDD" id="cd00180">
    <property type="entry name" value="PKc"/>
    <property type="match status" value="1"/>
</dbReference>
<dbReference type="GO" id="GO:0005776">
    <property type="term" value="C:autophagosome"/>
    <property type="evidence" value="ECO:0007669"/>
    <property type="project" value="TreeGrafter"/>
</dbReference>
<evidence type="ECO:0000259" key="17">
    <source>
        <dbReference type="PROSITE" id="PS50006"/>
    </source>
</evidence>
<dbReference type="Pfam" id="PF00069">
    <property type="entry name" value="Pkinase"/>
    <property type="match status" value="1"/>
</dbReference>
<evidence type="ECO:0000256" key="7">
    <source>
        <dbReference type="ARBA" id="ARBA00022741"/>
    </source>
</evidence>
<feature type="domain" description="FHA" evidence="17">
    <location>
        <begin position="66"/>
        <end position="116"/>
    </location>
</feature>
<dbReference type="InterPro" id="IPR000719">
    <property type="entry name" value="Prot_kinase_dom"/>
</dbReference>
<keyword evidence="9 15" id="KW-0067">ATP-binding</keyword>
<sequence>MPHDGPHPYALFSLLPLNDRAKEILEFPENAHLVSSLRPRKHDPTFRVQGLDIGFHIRSASRYTLATIGRCGDVVVKDANISRIHCSFELDEHNKEEVMLQDRSSNNSTELLGMTRVPFEPGRPHRRVVVDRNINLEFGLGGKTCDLYQFQIFWHTYAESMVRQQIDYREDDPRQARTVVDVTQAVVAPRPHALVHATGSPGRIRYSGRRELGRGSFGVVWKVANVDTGEHLAVKRIQRPRIQSRAYVVLKREIEILSRVSHRNIVEYRAAQSADDEHYEIFMELKSVNIQHLIQDHFFTGETGSADALLHQMLQALDYLANENIIHRDIKPENILYTPLPNGKYLYQLADFGLANVVINARTPAGSLVYMAPEVYLKLKWPQSTKTDIWSLFVTLACATNADGFWAKPMGSVEERFKAIREAAEGKLRRVATMAVEDPYYRATAGYILDKIYGGVGRTTPQHRLL</sequence>
<dbReference type="InterPro" id="IPR045269">
    <property type="entry name" value="Atg1-like"/>
</dbReference>
<evidence type="ECO:0000256" key="2">
    <source>
        <dbReference type="ARBA" id="ARBA00005575"/>
    </source>
</evidence>
<dbReference type="GO" id="GO:0004674">
    <property type="term" value="F:protein serine/threonine kinase activity"/>
    <property type="evidence" value="ECO:0007669"/>
    <property type="project" value="UniProtKB-KW"/>
</dbReference>
<dbReference type="OrthoDB" id="4062651at2759"/>
<dbReference type="SUPFAM" id="SSF49879">
    <property type="entry name" value="SMAD/FHA domain"/>
    <property type="match status" value="1"/>
</dbReference>
<dbReference type="EMBL" id="JAPEUR010000432">
    <property type="protein sequence ID" value="KAJ4309478.1"/>
    <property type="molecule type" value="Genomic_DNA"/>
</dbReference>
<comment type="catalytic activity">
    <reaction evidence="14">
        <text>L-seryl-[protein] + ATP = O-phospho-L-seryl-[protein] + ADP + H(+)</text>
        <dbReference type="Rhea" id="RHEA:17989"/>
        <dbReference type="Rhea" id="RHEA-COMP:9863"/>
        <dbReference type="Rhea" id="RHEA-COMP:11604"/>
        <dbReference type="ChEBI" id="CHEBI:15378"/>
        <dbReference type="ChEBI" id="CHEBI:29999"/>
        <dbReference type="ChEBI" id="CHEBI:30616"/>
        <dbReference type="ChEBI" id="CHEBI:83421"/>
        <dbReference type="ChEBI" id="CHEBI:456216"/>
        <dbReference type="EC" id="2.7.11.1"/>
    </reaction>
</comment>
<keyword evidence="4" id="KW-0813">Transport</keyword>
<dbReference type="GO" id="GO:0042594">
    <property type="term" value="P:response to starvation"/>
    <property type="evidence" value="ECO:0007669"/>
    <property type="project" value="TreeGrafter"/>
</dbReference>
<evidence type="ECO:0000256" key="13">
    <source>
        <dbReference type="ARBA" id="ARBA00047899"/>
    </source>
</evidence>
<gene>
    <name evidence="19" type="ORF">N0V84_011482</name>
</gene>
<dbReference type="GO" id="GO:0000422">
    <property type="term" value="P:autophagy of mitochondrion"/>
    <property type="evidence" value="ECO:0007669"/>
    <property type="project" value="TreeGrafter"/>
</dbReference>
<evidence type="ECO:0000256" key="1">
    <source>
        <dbReference type="ARBA" id="ARBA00004623"/>
    </source>
</evidence>
<dbReference type="GO" id="GO:0000045">
    <property type="term" value="P:autophagosome assembly"/>
    <property type="evidence" value="ECO:0007669"/>
    <property type="project" value="TreeGrafter"/>
</dbReference>
<dbReference type="PROSITE" id="PS50006">
    <property type="entry name" value="FHA_DOMAIN"/>
    <property type="match status" value="1"/>
</dbReference>
<organism evidence="19 20">
    <name type="scientific">Fusarium piperis</name>
    <dbReference type="NCBI Taxonomy" id="1435070"/>
    <lineage>
        <taxon>Eukaryota</taxon>
        <taxon>Fungi</taxon>
        <taxon>Dikarya</taxon>
        <taxon>Ascomycota</taxon>
        <taxon>Pezizomycotina</taxon>
        <taxon>Sordariomycetes</taxon>
        <taxon>Hypocreomycetidae</taxon>
        <taxon>Hypocreales</taxon>
        <taxon>Nectriaceae</taxon>
        <taxon>Fusarium</taxon>
        <taxon>Fusarium solani species complex</taxon>
    </lineage>
</organism>
<keyword evidence="11" id="KW-0072">Autophagy</keyword>
<dbReference type="GO" id="GO:0005829">
    <property type="term" value="C:cytosol"/>
    <property type="evidence" value="ECO:0007669"/>
    <property type="project" value="TreeGrafter"/>
</dbReference>
<dbReference type="InterPro" id="IPR008984">
    <property type="entry name" value="SMAD_FHA_dom_sf"/>
</dbReference>
<accession>A0A9W8W301</accession>